<protein>
    <submittedName>
        <fullName evidence="2">Uncharacterized protein</fullName>
    </submittedName>
</protein>
<feature type="region of interest" description="Disordered" evidence="1">
    <location>
        <begin position="36"/>
        <end position="58"/>
    </location>
</feature>
<organism evidence="2 3">
    <name type="scientific">Novosphingobium sediminicola</name>
    <dbReference type="NCBI Taxonomy" id="563162"/>
    <lineage>
        <taxon>Bacteria</taxon>
        <taxon>Pseudomonadati</taxon>
        <taxon>Pseudomonadota</taxon>
        <taxon>Alphaproteobacteria</taxon>
        <taxon>Sphingomonadales</taxon>
        <taxon>Sphingomonadaceae</taxon>
        <taxon>Novosphingobium</taxon>
    </lineage>
</organism>
<dbReference type="EMBL" id="JACIDX010000001">
    <property type="protein sequence ID" value="MBB3953376.1"/>
    <property type="molecule type" value="Genomic_DNA"/>
</dbReference>
<comment type="caution">
    <text evidence="2">The sequence shown here is derived from an EMBL/GenBank/DDBJ whole genome shotgun (WGS) entry which is preliminary data.</text>
</comment>
<dbReference type="Proteomes" id="UP000548867">
    <property type="component" value="Unassembled WGS sequence"/>
</dbReference>
<evidence type="ECO:0000313" key="3">
    <source>
        <dbReference type="Proteomes" id="UP000548867"/>
    </source>
</evidence>
<dbReference type="AlphaFoldDB" id="A0A7W6CHX6"/>
<name>A0A7W6CHX6_9SPHN</name>
<accession>A0A7W6CHX6</accession>
<reference evidence="2 3" key="1">
    <citation type="submission" date="2020-08" db="EMBL/GenBank/DDBJ databases">
        <title>Genomic Encyclopedia of Type Strains, Phase IV (KMG-IV): sequencing the most valuable type-strain genomes for metagenomic binning, comparative biology and taxonomic classification.</title>
        <authorList>
            <person name="Goeker M."/>
        </authorList>
    </citation>
    <scope>NUCLEOTIDE SEQUENCE [LARGE SCALE GENOMIC DNA]</scope>
    <source>
        <strain evidence="2 3">DSM 27057</strain>
    </source>
</reference>
<evidence type="ECO:0000313" key="2">
    <source>
        <dbReference type="EMBL" id="MBB3953376.1"/>
    </source>
</evidence>
<gene>
    <name evidence="2" type="ORF">GGR38_000288</name>
</gene>
<proteinExistence type="predicted"/>
<evidence type="ECO:0000256" key="1">
    <source>
        <dbReference type="SAM" id="MobiDB-lite"/>
    </source>
</evidence>
<keyword evidence="3" id="KW-1185">Reference proteome</keyword>
<sequence length="58" mass="6314">MDEYDRLPAGKDQIGPSGKPFAMQAIAKAACMQAAPDEKFRPGIDRPDPRHHPAADLL</sequence>